<protein>
    <submittedName>
        <fullName evidence="1">Uncharacterized protein</fullName>
    </submittedName>
</protein>
<keyword evidence="2" id="KW-1185">Reference proteome</keyword>
<sequence>MTDRKPRRAVFADVLLICDPIGIRERDDGTIDLDFASGAALQAWLVAAGLDGPDSHHVYTGEHNGRPYRSTIAHNTWRGREIYATAHEHPTVPDLTPDVCARLTTLAAA</sequence>
<name>A0A8J3Z105_9ACTN</name>
<organism evidence="1 2">
    <name type="scientific">Virgisporangium aurantiacum</name>
    <dbReference type="NCBI Taxonomy" id="175570"/>
    <lineage>
        <taxon>Bacteria</taxon>
        <taxon>Bacillati</taxon>
        <taxon>Actinomycetota</taxon>
        <taxon>Actinomycetes</taxon>
        <taxon>Micromonosporales</taxon>
        <taxon>Micromonosporaceae</taxon>
        <taxon>Virgisporangium</taxon>
    </lineage>
</organism>
<dbReference type="AlphaFoldDB" id="A0A8J3Z105"/>
<evidence type="ECO:0000313" key="2">
    <source>
        <dbReference type="Proteomes" id="UP000612585"/>
    </source>
</evidence>
<comment type="caution">
    <text evidence="1">The sequence shown here is derived from an EMBL/GenBank/DDBJ whole genome shotgun (WGS) entry which is preliminary data.</text>
</comment>
<accession>A0A8J3Z105</accession>
<dbReference type="Proteomes" id="UP000612585">
    <property type="component" value="Unassembled WGS sequence"/>
</dbReference>
<reference evidence="1" key="1">
    <citation type="submission" date="2021-01" db="EMBL/GenBank/DDBJ databases">
        <title>Whole genome shotgun sequence of Virgisporangium aurantiacum NBRC 16421.</title>
        <authorList>
            <person name="Komaki H."/>
            <person name="Tamura T."/>
        </authorList>
    </citation>
    <scope>NUCLEOTIDE SEQUENCE</scope>
    <source>
        <strain evidence="1">NBRC 16421</strain>
    </source>
</reference>
<evidence type="ECO:0000313" key="1">
    <source>
        <dbReference type="EMBL" id="GIJ53225.1"/>
    </source>
</evidence>
<proteinExistence type="predicted"/>
<dbReference type="EMBL" id="BOPG01000005">
    <property type="protein sequence ID" value="GIJ53225.1"/>
    <property type="molecule type" value="Genomic_DNA"/>
</dbReference>
<dbReference type="RefSeq" id="WP_203987179.1">
    <property type="nucleotide sequence ID" value="NZ_BOPG01000005.1"/>
</dbReference>
<gene>
    <name evidence="1" type="ORF">Vau01_007410</name>
</gene>